<evidence type="ECO:0000313" key="2">
    <source>
        <dbReference type="Proteomes" id="UP000515152"/>
    </source>
</evidence>
<dbReference type="Proteomes" id="UP000515152">
    <property type="component" value="Chromosome 10"/>
</dbReference>
<dbReference type="OrthoDB" id="8964332at2759"/>
<feature type="compositionally biased region" description="Basic and acidic residues" evidence="1">
    <location>
        <begin position="122"/>
        <end position="131"/>
    </location>
</feature>
<name>A0A6P8G4E7_CLUHA</name>
<accession>A0A6P8G4E7</accession>
<dbReference type="GeneID" id="116222045"/>
<dbReference type="KEGG" id="char:116222045"/>
<gene>
    <name evidence="3" type="primary">LOC116222045</name>
</gene>
<reference evidence="3" key="1">
    <citation type="submission" date="2025-08" db="UniProtKB">
        <authorList>
            <consortium name="RefSeq"/>
        </authorList>
    </citation>
    <scope>IDENTIFICATION</scope>
</reference>
<dbReference type="RefSeq" id="XP_031430427.1">
    <property type="nucleotide sequence ID" value="XM_031574567.2"/>
</dbReference>
<evidence type="ECO:0000256" key="1">
    <source>
        <dbReference type="SAM" id="MobiDB-lite"/>
    </source>
</evidence>
<sequence>MYSNYQDQDDVLNQLIFLCTDLEYRWKTATCVVCLLLILFWLLGRWRLEVEDGLDPDSELLKYVSSQIDTLSTNCLNSEELLKEIRASCVNFSDGEQDNKHNAYSSQSEDSDVSDQFSYNPKHHDTLSAQSSERDHMFLKHSHDPTSSESEEWNLRSGICASDYSVSTISITSNSPSSSPCPTGSHFSLFDEMSAQGSPAIISTVAASSKSVLDGNRQRQLWKRAILRVRIVVMLLRGGLKLKKDTPFQECRAVENICCSETNLISEDSPHDSSNDSFDQKRNKFEKYVKVRESINKQPNPLMFIQSQFIQSPVGQAEKDLKHESEENITAAKTDGALAVAHLGKEATDALKQSLKHNMGRVQIENVVPLTSHSQDSYDNGTHQPIFSELIEALEPQIDKKLVQHRWAPPKPITWSLKSFMEHQSTNSHGYGTKENITARRPHFCLRLEMANLKDNSSQEDSQNPNSPVKGRGARKDMVYGMITLGDISVEMTDKKISLSQQQISSAGLVEVLTPALKSPVKSASEPDVTILSCRKAKAQGFNKVALDPIDLNLKQEHCEQSMKTPTVRHKSLQMLRANVPGQPPSKKCLEEARALILRKRMRNKLEFNIKQKVLYQLWGLPLVVQTSLDTTMRTSPIRKDSKMLLKSSEEEMERTPRMERSSLKKWKFPKRIVKSIKTFEMPKAMGLKNLSLSNEN</sequence>
<feature type="region of interest" description="Disordered" evidence="1">
    <location>
        <begin position="453"/>
        <end position="475"/>
    </location>
</feature>
<organism evidence="2 3">
    <name type="scientific">Clupea harengus</name>
    <name type="common">Atlantic herring</name>
    <dbReference type="NCBI Taxonomy" id="7950"/>
    <lineage>
        <taxon>Eukaryota</taxon>
        <taxon>Metazoa</taxon>
        <taxon>Chordata</taxon>
        <taxon>Craniata</taxon>
        <taxon>Vertebrata</taxon>
        <taxon>Euteleostomi</taxon>
        <taxon>Actinopterygii</taxon>
        <taxon>Neopterygii</taxon>
        <taxon>Teleostei</taxon>
        <taxon>Clupei</taxon>
        <taxon>Clupeiformes</taxon>
        <taxon>Clupeoidei</taxon>
        <taxon>Clupeidae</taxon>
        <taxon>Clupea</taxon>
    </lineage>
</organism>
<proteinExistence type="predicted"/>
<dbReference type="AlphaFoldDB" id="A0A6P8G4E7"/>
<keyword evidence="2" id="KW-1185">Reference proteome</keyword>
<feature type="compositionally biased region" description="Polar residues" evidence="1">
    <location>
        <begin position="454"/>
        <end position="467"/>
    </location>
</feature>
<feature type="region of interest" description="Disordered" evidence="1">
    <location>
        <begin position="98"/>
        <end position="131"/>
    </location>
</feature>
<evidence type="ECO:0000313" key="3">
    <source>
        <dbReference type="RefSeq" id="XP_031430427.1"/>
    </source>
</evidence>
<protein>
    <submittedName>
        <fullName evidence="3">Uncharacterized protein LOC116222045</fullName>
    </submittedName>
</protein>